<feature type="transmembrane region" description="Helical" evidence="1">
    <location>
        <begin position="315"/>
        <end position="339"/>
    </location>
</feature>
<dbReference type="EMBL" id="AMPZ03000004">
    <property type="protein sequence ID" value="KAH9586077.1"/>
    <property type="molecule type" value="Genomic_DNA"/>
</dbReference>
<keyword evidence="1" id="KW-0812">Transmembrane</keyword>
<keyword evidence="1" id="KW-1133">Transmembrane helix</keyword>
<feature type="non-terminal residue" evidence="2">
    <location>
        <position position="347"/>
    </location>
</feature>
<reference evidence="2" key="2">
    <citation type="journal article" date="2019" name="Gigascience">
        <title>High-quality Schistosoma haematobium genome achieved by single-molecule and long-range sequencing.</title>
        <authorList>
            <person name="Stroehlein A.J."/>
            <person name="Korhonen P.K."/>
            <person name="Chong T.M."/>
            <person name="Lim Y.L."/>
            <person name="Chan K.G."/>
            <person name="Webster B."/>
            <person name="Rollinson D."/>
            <person name="Brindley P.J."/>
            <person name="Gasser R.B."/>
            <person name="Young N.D."/>
        </authorList>
    </citation>
    <scope>NUCLEOTIDE SEQUENCE</scope>
</reference>
<sequence length="347" mass="39824">LFSKCFDCGDICKQPKYQHLEKVIFENESYQYSLHYSYLRRISHIQSHPVVNGSFSKTRDGQTVTPKFLFKYYDTHVKSLVIYSFGLIRMYGVGKFGQIVNSIPEDFQSEFEILNDMDFIAARWFYVVEHNNTKFTAKITNLIDRNGKISFYYEDIPTEINESKWKSTISVWLTCEAFEDTPYEISVSGKWIKSGTLVEHEAIGKTCPKYNSTELCQNSTTPNTTCIWCERTHICIDSNDQDTHGMKVIDCHVEISSKVNNLSTQIPVKHTETTSGMTEVPVTGNRKKTTEGTDQYSNMITEIVNDNEQNKSLQYTYIVISLVVSFIAVCIGSGIYACLYKKKKSHL</sequence>
<name>A0A922ISY0_SCHHA</name>
<dbReference type="AlphaFoldDB" id="A0A922ISY0"/>
<reference evidence="2" key="3">
    <citation type="submission" date="2021-06" db="EMBL/GenBank/DDBJ databases">
        <title>Chromosome-level genome assembly for S. haematobium.</title>
        <authorList>
            <person name="Stroehlein A.J."/>
        </authorList>
    </citation>
    <scope>NUCLEOTIDE SEQUENCE</scope>
</reference>
<keyword evidence="3" id="KW-1185">Reference proteome</keyword>
<dbReference type="GeneID" id="24597307"/>
<gene>
    <name evidence="2" type="ORF">MS3_00010855</name>
</gene>
<comment type="caution">
    <text evidence="2">The sequence shown here is derived from an EMBL/GenBank/DDBJ whole genome shotgun (WGS) entry which is preliminary data.</text>
</comment>
<accession>A0A922ISY0</accession>
<organism evidence="2 3">
    <name type="scientific">Schistosoma haematobium</name>
    <name type="common">Blood fluke</name>
    <dbReference type="NCBI Taxonomy" id="6185"/>
    <lineage>
        <taxon>Eukaryota</taxon>
        <taxon>Metazoa</taxon>
        <taxon>Spiralia</taxon>
        <taxon>Lophotrochozoa</taxon>
        <taxon>Platyhelminthes</taxon>
        <taxon>Trematoda</taxon>
        <taxon>Digenea</taxon>
        <taxon>Strigeidida</taxon>
        <taxon>Schistosomatoidea</taxon>
        <taxon>Schistosomatidae</taxon>
        <taxon>Schistosoma</taxon>
    </lineage>
</organism>
<proteinExistence type="predicted"/>
<reference evidence="2" key="1">
    <citation type="journal article" date="2012" name="Nat. Genet.">
        <title>Whole-genome sequence of Schistosoma haematobium.</title>
        <authorList>
            <person name="Young N.D."/>
            <person name="Jex A.R."/>
            <person name="Li B."/>
            <person name="Liu S."/>
            <person name="Yang L."/>
            <person name="Xiong Z."/>
            <person name="Li Y."/>
            <person name="Cantacessi C."/>
            <person name="Hall R.S."/>
            <person name="Xu X."/>
            <person name="Chen F."/>
            <person name="Wu X."/>
            <person name="Zerlotini A."/>
            <person name="Oliveira G."/>
            <person name="Hofmann A."/>
            <person name="Zhang G."/>
            <person name="Fang X."/>
            <person name="Kang Y."/>
            <person name="Campbell B.E."/>
            <person name="Loukas A."/>
            <person name="Ranganathan S."/>
            <person name="Rollinson D."/>
            <person name="Rinaldi G."/>
            <person name="Brindley P.J."/>
            <person name="Yang H."/>
            <person name="Wang J."/>
            <person name="Wang J."/>
            <person name="Gasser R.B."/>
        </authorList>
    </citation>
    <scope>NUCLEOTIDE SEQUENCE</scope>
</reference>
<reference evidence="2" key="4">
    <citation type="journal article" date="2022" name="PLoS Pathog.">
        <title>Chromosome-level genome of Schistosoma haematobium underpins genome-wide explorations of molecular variation.</title>
        <authorList>
            <person name="Stroehlein A.J."/>
            <person name="Korhonen P.K."/>
            <person name="Lee V.V."/>
            <person name="Ralph S.A."/>
            <person name="Mentink-Kane M."/>
            <person name="You H."/>
            <person name="McManus D.P."/>
            <person name="Tchuente L.T."/>
            <person name="Stothard J.R."/>
            <person name="Kaur P."/>
            <person name="Dudchenko O."/>
            <person name="Aiden E.L."/>
            <person name="Yang B."/>
            <person name="Yang H."/>
            <person name="Emery A.M."/>
            <person name="Webster B.L."/>
            <person name="Brindley P.J."/>
            <person name="Rollinson D."/>
            <person name="Chang B.C.H."/>
            <person name="Gasser R.B."/>
            <person name="Young N.D."/>
        </authorList>
    </citation>
    <scope>NUCLEOTIDE SEQUENCE</scope>
</reference>
<evidence type="ECO:0008006" key="4">
    <source>
        <dbReference type="Google" id="ProtNLM"/>
    </source>
</evidence>
<evidence type="ECO:0000313" key="2">
    <source>
        <dbReference type="EMBL" id="KAH9586077.1"/>
    </source>
</evidence>
<dbReference type="CTD" id="24597307"/>
<keyword evidence="1" id="KW-0472">Membrane</keyword>
<dbReference type="Proteomes" id="UP000471633">
    <property type="component" value="Unassembled WGS sequence"/>
</dbReference>
<protein>
    <recommendedName>
        <fullName evidence="4">Egg protein CP391S-like protein</fullName>
    </recommendedName>
</protein>
<evidence type="ECO:0000256" key="1">
    <source>
        <dbReference type="SAM" id="Phobius"/>
    </source>
</evidence>
<dbReference type="KEGG" id="shx:MS3_00010855"/>
<evidence type="ECO:0000313" key="3">
    <source>
        <dbReference type="Proteomes" id="UP000471633"/>
    </source>
</evidence>
<dbReference type="RefSeq" id="XP_051068596.1">
    <property type="nucleotide sequence ID" value="XM_051219262.1"/>
</dbReference>